<gene>
    <name evidence="1" type="ORF">FGO68_gene17638</name>
</gene>
<dbReference type="EMBL" id="RRYP01001548">
    <property type="protein sequence ID" value="TNV85789.1"/>
    <property type="molecule type" value="Genomic_DNA"/>
</dbReference>
<sequence>MSNNPNKSRDNQVYSKLMLHFKTQRLSSQSTENLNKSRNRYQIMPQSANTVGKFNESQESPFLDNSQFTSTRSSVVVQRLKKAFEIDQKRMSCNNDSMVKYESLLLKRRNIPIKSFHQSFTCPLMPLNLNFQ</sequence>
<protein>
    <submittedName>
        <fullName evidence="1">Uncharacterized protein</fullName>
    </submittedName>
</protein>
<proteinExistence type="predicted"/>
<reference evidence="1" key="1">
    <citation type="submission" date="2019-06" db="EMBL/GenBank/DDBJ databases">
        <authorList>
            <person name="Zheng W."/>
        </authorList>
    </citation>
    <scope>NUCLEOTIDE SEQUENCE</scope>
    <source>
        <strain evidence="1">QDHG01</strain>
    </source>
</reference>
<dbReference type="AlphaFoldDB" id="A0A8J8T820"/>
<organism evidence="1 2">
    <name type="scientific">Halteria grandinella</name>
    <dbReference type="NCBI Taxonomy" id="5974"/>
    <lineage>
        <taxon>Eukaryota</taxon>
        <taxon>Sar</taxon>
        <taxon>Alveolata</taxon>
        <taxon>Ciliophora</taxon>
        <taxon>Intramacronucleata</taxon>
        <taxon>Spirotrichea</taxon>
        <taxon>Stichotrichia</taxon>
        <taxon>Sporadotrichida</taxon>
        <taxon>Halteriidae</taxon>
        <taxon>Halteria</taxon>
    </lineage>
</organism>
<evidence type="ECO:0000313" key="1">
    <source>
        <dbReference type="EMBL" id="TNV85789.1"/>
    </source>
</evidence>
<accession>A0A8J8T820</accession>
<dbReference type="Proteomes" id="UP000785679">
    <property type="component" value="Unassembled WGS sequence"/>
</dbReference>
<evidence type="ECO:0000313" key="2">
    <source>
        <dbReference type="Proteomes" id="UP000785679"/>
    </source>
</evidence>
<comment type="caution">
    <text evidence="1">The sequence shown here is derived from an EMBL/GenBank/DDBJ whole genome shotgun (WGS) entry which is preliminary data.</text>
</comment>
<keyword evidence="2" id="KW-1185">Reference proteome</keyword>
<name>A0A8J8T820_HALGN</name>